<sequence length="88" mass="9840">MSKQRAPLSRRSQRTSTETMQRSRMCTSKRAAKSCTPTLPPSTATARSQVSNTPRPPLSKLLSGFVTFLQLLTFPHVCHLHAWSENTL</sequence>
<evidence type="ECO:0000313" key="3">
    <source>
        <dbReference type="Proteomes" id="UP000276215"/>
    </source>
</evidence>
<name>A0A3N4IZT5_9PEZI</name>
<dbReference type="AlphaFoldDB" id="A0A3N4IZT5"/>
<feature type="compositionally biased region" description="Polar residues" evidence="1">
    <location>
        <begin position="35"/>
        <end position="53"/>
    </location>
</feature>
<dbReference type="EMBL" id="ML120495">
    <property type="protein sequence ID" value="RPA91519.1"/>
    <property type="molecule type" value="Genomic_DNA"/>
</dbReference>
<gene>
    <name evidence="2" type="ORF">L873DRAFT_306326</name>
</gene>
<keyword evidence="3" id="KW-1185">Reference proteome</keyword>
<evidence type="ECO:0000313" key="2">
    <source>
        <dbReference type="EMBL" id="RPA91519.1"/>
    </source>
</evidence>
<feature type="region of interest" description="Disordered" evidence="1">
    <location>
        <begin position="1"/>
        <end position="56"/>
    </location>
</feature>
<feature type="compositionally biased region" description="Polar residues" evidence="1">
    <location>
        <begin position="14"/>
        <end position="26"/>
    </location>
</feature>
<dbReference type="Proteomes" id="UP000276215">
    <property type="component" value="Unassembled WGS sequence"/>
</dbReference>
<evidence type="ECO:0000256" key="1">
    <source>
        <dbReference type="SAM" id="MobiDB-lite"/>
    </source>
</evidence>
<organism evidence="2 3">
    <name type="scientific">Choiromyces venosus 120613-1</name>
    <dbReference type="NCBI Taxonomy" id="1336337"/>
    <lineage>
        <taxon>Eukaryota</taxon>
        <taxon>Fungi</taxon>
        <taxon>Dikarya</taxon>
        <taxon>Ascomycota</taxon>
        <taxon>Pezizomycotina</taxon>
        <taxon>Pezizomycetes</taxon>
        <taxon>Pezizales</taxon>
        <taxon>Tuberaceae</taxon>
        <taxon>Choiromyces</taxon>
    </lineage>
</organism>
<proteinExistence type="predicted"/>
<accession>A0A3N4IZT5</accession>
<protein>
    <submittedName>
        <fullName evidence="2">Uncharacterized protein</fullName>
    </submittedName>
</protein>
<reference evidence="2 3" key="1">
    <citation type="journal article" date="2018" name="Nat. Ecol. Evol.">
        <title>Pezizomycetes genomes reveal the molecular basis of ectomycorrhizal truffle lifestyle.</title>
        <authorList>
            <person name="Murat C."/>
            <person name="Payen T."/>
            <person name="Noel B."/>
            <person name="Kuo A."/>
            <person name="Morin E."/>
            <person name="Chen J."/>
            <person name="Kohler A."/>
            <person name="Krizsan K."/>
            <person name="Balestrini R."/>
            <person name="Da Silva C."/>
            <person name="Montanini B."/>
            <person name="Hainaut M."/>
            <person name="Levati E."/>
            <person name="Barry K.W."/>
            <person name="Belfiori B."/>
            <person name="Cichocki N."/>
            <person name="Clum A."/>
            <person name="Dockter R.B."/>
            <person name="Fauchery L."/>
            <person name="Guy J."/>
            <person name="Iotti M."/>
            <person name="Le Tacon F."/>
            <person name="Lindquist E.A."/>
            <person name="Lipzen A."/>
            <person name="Malagnac F."/>
            <person name="Mello A."/>
            <person name="Molinier V."/>
            <person name="Miyauchi S."/>
            <person name="Poulain J."/>
            <person name="Riccioni C."/>
            <person name="Rubini A."/>
            <person name="Sitrit Y."/>
            <person name="Splivallo R."/>
            <person name="Traeger S."/>
            <person name="Wang M."/>
            <person name="Zifcakova L."/>
            <person name="Wipf D."/>
            <person name="Zambonelli A."/>
            <person name="Paolocci F."/>
            <person name="Nowrousian M."/>
            <person name="Ottonello S."/>
            <person name="Baldrian P."/>
            <person name="Spatafora J.W."/>
            <person name="Henrissat B."/>
            <person name="Nagy L.G."/>
            <person name="Aury J.M."/>
            <person name="Wincker P."/>
            <person name="Grigoriev I.V."/>
            <person name="Bonfante P."/>
            <person name="Martin F.M."/>
        </authorList>
    </citation>
    <scope>NUCLEOTIDE SEQUENCE [LARGE SCALE GENOMIC DNA]</scope>
    <source>
        <strain evidence="2 3">120613-1</strain>
    </source>
</reference>